<dbReference type="Pfam" id="PF07690">
    <property type="entry name" value="MFS_1"/>
    <property type="match status" value="1"/>
</dbReference>
<protein>
    <recommendedName>
        <fullName evidence="10">MFS transporter</fullName>
    </recommendedName>
</protein>
<feature type="transmembrane region" description="Helical" evidence="7">
    <location>
        <begin position="43"/>
        <end position="61"/>
    </location>
</feature>
<evidence type="ECO:0000313" key="9">
    <source>
        <dbReference type="Proteomes" id="UP000642070"/>
    </source>
</evidence>
<dbReference type="AlphaFoldDB" id="A0A917UEZ2"/>
<feature type="transmembrane region" description="Helical" evidence="7">
    <location>
        <begin position="73"/>
        <end position="91"/>
    </location>
</feature>
<keyword evidence="9" id="KW-1185">Reference proteome</keyword>
<dbReference type="EMBL" id="BMPI01000095">
    <property type="protein sequence ID" value="GGM84247.1"/>
    <property type="molecule type" value="Genomic_DNA"/>
</dbReference>
<gene>
    <name evidence="8" type="ORF">GCM10007977_102150</name>
</gene>
<comment type="subcellular location">
    <subcellularLocation>
        <location evidence="1">Cell membrane</location>
        <topology evidence="1">Multi-pass membrane protein</topology>
    </subcellularLocation>
</comment>
<evidence type="ECO:0008006" key="10">
    <source>
        <dbReference type="Google" id="ProtNLM"/>
    </source>
</evidence>
<keyword evidence="2" id="KW-1003">Cell membrane</keyword>
<dbReference type="GO" id="GO:0022857">
    <property type="term" value="F:transmembrane transporter activity"/>
    <property type="evidence" value="ECO:0007669"/>
    <property type="project" value="InterPro"/>
</dbReference>
<feature type="transmembrane region" description="Helical" evidence="7">
    <location>
        <begin position="163"/>
        <end position="182"/>
    </location>
</feature>
<dbReference type="RefSeq" id="WP_190257347.1">
    <property type="nucleotide sequence ID" value="NZ_BMPI01000095.1"/>
</dbReference>
<feature type="region of interest" description="Disordered" evidence="6">
    <location>
        <begin position="393"/>
        <end position="413"/>
    </location>
</feature>
<keyword evidence="5 7" id="KW-0472">Membrane</keyword>
<dbReference type="PANTHER" id="PTHR23513:SF11">
    <property type="entry name" value="STAPHYLOFERRIN A TRANSPORTER"/>
    <property type="match status" value="1"/>
</dbReference>
<feature type="transmembrane region" description="Helical" evidence="7">
    <location>
        <begin position="97"/>
        <end position="116"/>
    </location>
</feature>
<accession>A0A917UEZ2</accession>
<sequence length="413" mass="40876">MFGPLARLLTAATLARTADSGGAVVAVLASVHAYGGPARGALAMAALLVPQLAAGPFVGLITDRARNPRLVHAGFAAVFGAALGGVLLLLGHAPMPVVLVLALVAGCCGPMVFGGLSSRLDDVVPKERQARARGLDAATYNVAEIAGPAVAAGLAAWAGVAPAAGVLAGAGVAAAVLLLTVGGKPHRTREARFVDDLRDGFRAVVVDRVLRAVTVATLFQAFGLGILTPVAVLLGARSGHAAGGGLLVTALGVGALAGSLLVARHPPRWPAHRVVLVCLAACGAALAVVPFTASWPVLVGLFAVAGFFDGPLLASVLQVRATQAPPHTRTQVFTLGAGLKLTGAAVGAASFSLFADAPVAVIAAVLAGSQLLAAAVGAVLLLGGAVRSAADRALPTERAAPQPGEPPVTRVPD</sequence>
<keyword evidence="4 7" id="KW-1133">Transmembrane helix</keyword>
<feature type="transmembrane region" description="Helical" evidence="7">
    <location>
        <begin position="137"/>
        <end position="157"/>
    </location>
</feature>
<dbReference type="GO" id="GO:0005886">
    <property type="term" value="C:plasma membrane"/>
    <property type="evidence" value="ECO:0007669"/>
    <property type="project" value="UniProtKB-SubCell"/>
</dbReference>
<dbReference type="PANTHER" id="PTHR23513">
    <property type="entry name" value="INTEGRAL MEMBRANE EFFLUX PROTEIN-RELATED"/>
    <property type="match status" value="1"/>
</dbReference>
<evidence type="ECO:0000256" key="3">
    <source>
        <dbReference type="ARBA" id="ARBA00022692"/>
    </source>
</evidence>
<dbReference type="InterPro" id="IPR036259">
    <property type="entry name" value="MFS_trans_sf"/>
</dbReference>
<evidence type="ECO:0000256" key="6">
    <source>
        <dbReference type="SAM" id="MobiDB-lite"/>
    </source>
</evidence>
<keyword evidence="3 7" id="KW-0812">Transmembrane</keyword>
<feature type="transmembrane region" description="Helical" evidence="7">
    <location>
        <begin position="274"/>
        <end position="293"/>
    </location>
</feature>
<feature type="transmembrane region" description="Helical" evidence="7">
    <location>
        <begin position="242"/>
        <end position="262"/>
    </location>
</feature>
<organism evidence="8 9">
    <name type="scientific">Dactylosporangium sucinum</name>
    <dbReference type="NCBI Taxonomy" id="1424081"/>
    <lineage>
        <taxon>Bacteria</taxon>
        <taxon>Bacillati</taxon>
        <taxon>Actinomycetota</taxon>
        <taxon>Actinomycetes</taxon>
        <taxon>Micromonosporales</taxon>
        <taxon>Micromonosporaceae</taxon>
        <taxon>Dactylosporangium</taxon>
    </lineage>
</organism>
<evidence type="ECO:0000256" key="7">
    <source>
        <dbReference type="SAM" id="Phobius"/>
    </source>
</evidence>
<feature type="transmembrane region" description="Helical" evidence="7">
    <location>
        <begin position="212"/>
        <end position="236"/>
    </location>
</feature>
<evidence type="ECO:0000256" key="5">
    <source>
        <dbReference type="ARBA" id="ARBA00023136"/>
    </source>
</evidence>
<reference evidence="8" key="2">
    <citation type="submission" date="2020-09" db="EMBL/GenBank/DDBJ databases">
        <authorList>
            <person name="Sun Q."/>
            <person name="Ohkuma M."/>
        </authorList>
    </citation>
    <scope>NUCLEOTIDE SEQUENCE</scope>
    <source>
        <strain evidence="8">JCM 19831</strain>
    </source>
</reference>
<evidence type="ECO:0000256" key="4">
    <source>
        <dbReference type="ARBA" id="ARBA00022989"/>
    </source>
</evidence>
<dbReference type="Gene3D" id="1.20.1250.20">
    <property type="entry name" value="MFS general substrate transporter like domains"/>
    <property type="match status" value="1"/>
</dbReference>
<feature type="transmembrane region" description="Helical" evidence="7">
    <location>
        <begin position="360"/>
        <end position="382"/>
    </location>
</feature>
<evidence type="ECO:0000313" key="8">
    <source>
        <dbReference type="EMBL" id="GGM84247.1"/>
    </source>
</evidence>
<dbReference type="Proteomes" id="UP000642070">
    <property type="component" value="Unassembled WGS sequence"/>
</dbReference>
<feature type="transmembrane region" description="Helical" evidence="7">
    <location>
        <begin position="299"/>
        <end position="320"/>
    </location>
</feature>
<reference evidence="8" key="1">
    <citation type="journal article" date="2014" name="Int. J. Syst. Evol. Microbiol.">
        <title>Complete genome sequence of Corynebacterium casei LMG S-19264T (=DSM 44701T), isolated from a smear-ripened cheese.</title>
        <authorList>
            <consortium name="US DOE Joint Genome Institute (JGI-PGF)"/>
            <person name="Walter F."/>
            <person name="Albersmeier A."/>
            <person name="Kalinowski J."/>
            <person name="Ruckert C."/>
        </authorList>
    </citation>
    <scope>NUCLEOTIDE SEQUENCE</scope>
    <source>
        <strain evidence="8">JCM 19831</strain>
    </source>
</reference>
<evidence type="ECO:0000256" key="2">
    <source>
        <dbReference type="ARBA" id="ARBA00022475"/>
    </source>
</evidence>
<evidence type="ECO:0000256" key="1">
    <source>
        <dbReference type="ARBA" id="ARBA00004651"/>
    </source>
</evidence>
<comment type="caution">
    <text evidence="8">The sequence shown here is derived from an EMBL/GenBank/DDBJ whole genome shotgun (WGS) entry which is preliminary data.</text>
</comment>
<proteinExistence type="predicted"/>
<dbReference type="SUPFAM" id="SSF103473">
    <property type="entry name" value="MFS general substrate transporter"/>
    <property type="match status" value="1"/>
</dbReference>
<feature type="transmembrane region" description="Helical" evidence="7">
    <location>
        <begin position="332"/>
        <end position="354"/>
    </location>
</feature>
<name>A0A917UEZ2_9ACTN</name>
<dbReference type="InterPro" id="IPR011701">
    <property type="entry name" value="MFS"/>
</dbReference>